<comment type="catalytic activity">
    <reaction evidence="8">
        <text>L-threonyl-[protein] + ATP = O-phospho-L-threonyl-[protein] + ADP + H(+)</text>
        <dbReference type="Rhea" id="RHEA:46608"/>
        <dbReference type="Rhea" id="RHEA-COMP:11060"/>
        <dbReference type="Rhea" id="RHEA-COMP:11605"/>
        <dbReference type="ChEBI" id="CHEBI:15378"/>
        <dbReference type="ChEBI" id="CHEBI:30013"/>
        <dbReference type="ChEBI" id="CHEBI:30616"/>
        <dbReference type="ChEBI" id="CHEBI:61977"/>
        <dbReference type="ChEBI" id="CHEBI:456216"/>
        <dbReference type="EC" id="2.7.11.1"/>
    </reaction>
</comment>
<dbReference type="SMART" id="SM00220">
    <property type="entry name" value="S_TKc"/>
    <property type="match status" value="1"/>
</dbReference>
<dbReference type="PANTHER" id="PTHR44899:SF7">
    <property type="entry name" value="NIMA-RELATED KINASE"/>
    <property type="match status" value="1"/>
</dbReference>
<name>A0A5J4TSN2_9EUKA</name>
<comment type="similarity">
    <text evidence="1">Belongs to the protein kinase superfamily. NEK Ser/Thr protein kinase family. NIMA subfamily.</text>
</comment>
<keyword evidence="3" id="KW-0723">Serine/threonine-protein kinase</keyword>
<dbReference type="EC" id="2.7.11.1" evidence="2"/>
<dbReference type="AlphaFoldDB" id="A0A5J4TSN2"/>
<feature type="domain" description="Protein kinase" evidence="10">
    <location>
        <begin position="7"/>
        <end position="147"/>
    </location>
</feature>
<dbReference type="SUPFAM" id="SSF56112">
    <property type="entry name" value="Protein kinase-like (PK-like)"/>
    <property type="match status" value="1"/>
</dbReference>
<dbReference type="OrthoDB" id="248923at2759"/>
<dbReference type="EMBL" id="SNRW01026249">
    <property type="protein sequence ID" value="KAA6360933.1"/>
    <property type="molecule type" value="Genomic_DNA"/>
</dbReference>
<evidence type="ECO:0000256" key="3">
    <source>
        <dbReference type="ARBA" id="ARBA00022527"/>
    </source>
</evidence>
<organism evidence="11 12">
    <name type="scientific">Streblomastix strix</name>
    <dbReference type="NCBI Taxonomy" id="222440"/>
    <lineage>
        <taxon>Eukaryota</taxon>
        <taxon>Metamonada</taxon>
        <taxon>Preaxostyla</taxon>
        <taxon>Oxymonadida</taxon>
        <taxon>Streblomastigidae</taxon>
        <taxon>Streblomastix</taxon>
    </lineage>
</organism>
<dbReference type="Pfam" id="PF00069">
    <property type="entry name" value="Pkinase"/>
    <property type="match status" value="1"/>
</dbReference>
<dbReference type="Proteomes" id="UP000324800">
    <property type="component" value="Unassembled WGS sequence"/>
</dbReference>
<dbReference type="InterPro" id="IPR011009">
    <property type="entry name" value="Kinase-like_dom_sf"/>
</dbReference>
<accession>A0A5J4TSN2</accession>
<dbReference type="PROSITE" id="PS50011">
    <property type="entry name" value="PROTEIN_KINASE_DOM"/>
    <property type="match status" value="1"/>
</dbReference>
<dbReference type="InterPro" id="IPR051131">
    <property type="entry name" value="NEK_Ser/Thr_kinase_NIMA"/>
</dbReference>
<comment type="caution">
    <text evidence="11">The sequence shown here is derived from an EMBL/GenBank/DDBJ whole genome shotgun (WGS) entry which is preliminary data.</text>
</comment>
<evidence type="ECO:0000256" key="9">
    <source>
        <dbReference type="ARBA" id="ARBA00048679"/>
    </source>
</evidence>
<protein>
    <recommendedName>
        <fullName evidence="2">non-specific serine/threonine protein kinase</fullName>
        <ecNumber evidence="2">2.7.11.1</ecNumber>
    </recommendedName>
</protein>
<dbReference type="PANTHER" id="PTHR44899">
    <property type="entry name" value="CAMK FAMILY PROTEIN KINASE"/>
    <property type="match status" value="1"/>
</dbReference>
<evidence type="ECO:0000256" key="5">
    <source>
        <dbReference type="ARBA" id="ARBA00022741"/>
    </source>
</evidence>
<evidence type="ECO:0000256" key="6">
    <source>
        <dbReference type="ARBA" id="ARBA00022777"/>
    </source>
</evidence>
<evidence type="ECO:0000256" key="2">
    <source>
        <dbReference type="ARBA" id="ARBA00012513"/>
    </source>
</evidence>
<dbReference type="GO" id="GO:0004674">
    <property type="term" value="F:protein serine/threonine kinase activity"/>
    <property type="evidence" value="ECO:0007669"/>
    <property type="project" value="UniProtKB-KW"/>
</dbReference>
<dbReference type="PROSITE" id="PS00108">
    <property type="entry name" value="PROTEIN_KINASE_ST"/>
    <property type="match status" value="1"/>
</dbReference>
<keyword evidence="5" id="KW-0547">Nucleotide-binding</keyword>
<evidence type="ECO:0000256" key="4">
    <source>
        <dbReference type="ARBA" id="ARBA00022679"/>
    </source>
</evidence>
<reference evidence="11 12" key="1">
    <citation type="submission" date="2019-03" db="EMBL/GenBank/DDBJ databases">
        <title>Single cell metagenomics reveals metabolic interactions within the superorganism composed of flagellate Streblomastix strix and complex community of Bacteroidetes bacteria on its surface.</title>
        <authorList>
            <person name="Treitli S.C."/>
            <person name="Kolisko M."/>
            <person name="Husnik F."/>
            <person name="Keeling P."/>
            <person name="Hampl V."/>
        </authorList>
    </citation>
    <scope>NUCLEOTIDE SEQUENCE [LARGE SCALE GENOMIC DNA]</scope>
    <source>
        <strain evidence="11">ST1C</strain>
    </source>
</reference>
<evidence type="ECO:0000313" key="12">
    <source>
        <dbReference type="Proteomes" id="UP000324800"/>
    </source>
</evidence>
<comment type="catalytic activity">
    <reaction evidence="9">
        <text>L-seryl-[protein] + ATP = O-phospho-L-seryl-[protein] + ADP + H(+)</text>
        <dbReference type="Rhea" id="RHEA:17989"/>
        <dbReference type="Rhea" id="RHEA-COMP:9863"/>
        <dbReference type="Rhea" id="RHEA-COMP:11604"/>
        <dbReference type="ChEBI" id="CHEBI:15378"/>
        <dbReference type="ChEBI" id="CHEBI:29999"/>
        <dbReference type="ChEBI" id="CHEBI:30616"/>
        <dbReference type="ChEBI" id="CHEBI:83421"/>
        <dbReference type="ChEBI" id="CHEBI:456216"/>
        <dbReference type="EC" id="2.7.11.1"/>
    </reaction>
</comment>
<dbReference type="InterPro" id="IPR008271">
    <property type="entry name" value="Ser/Thr_kinase_AS"/>
</dbReference>
<proteinExistence type="inferred from homology"/>
<keyword evidence="6 11" id="KW-0418">Kinase</keyword>
<dbReference type="FunFam" id="3.30.200.20:FF:000097">
    <property type="entry name" value="Probable serine/threonine-protein kinase nek1"/>
    <property type="match status" value="1"/>
</dbReference>
<evidence type="ECO:0000256" key="8">
    <source>
        <dbReference type="ARBA" id="ARBA00047899"/>
    </source>
</evidence>
<sequence length="147" mass="17152">MSHLSDFEEIRRLGRGQHGEVFLVRRHADQGCYCLKKIFLSEVTEEEQAAAINEVTLLSHLESPYVIRYYDSFLENDTLHIIMEYAPYGTLSDLIDDQKSKSQNFSEVEIWRFFLQLCLGLQHIHSHSILHRDIKALNIFIGTNQIL</sequence>
<evidence type="ECO:0000259" key="10">
    <source>
        <dbReference type="PROSITE" id="PS50011"/>
    </source>
</evidence>
<gene>
    <name evidence="11" type="ORF">EZS28_043541</name>
</gene>
<dbReference type="Gene3D" id="1.10.510.10">
    <property type="entry name" value="Transferase(Phosphotransferase) domain 1"/>
    <property type="match status" value="1"/>
</dbReference>
<evidence type="ECO:0000256" key="7">
    <source>
        <dbReference type="ARBA" id="ARBA00022840"/>
    </source>
</evidence>
<evidence type="ECO:0000313" key="11">
    <source>
        <dbReference type="EMBL" id="KAA6360933.1"/>
    </source>
</evidence>
<dbReference type="InterPro" id="IPR000719">
    <property type="entry name" value="Prot_kinase_dom"/>
</dbReference>
<feature type="non-terminal residue" evidence="11">
    <location>
        <position position="147"/>
    </location>
</feature>
<keyword evidence="4" id="KW-0808">Transferase</keyword>
<evidence type="ECO:0000256" key="1">
    <source>
        <dbReference type="ARBA" id="ARBA00010886"/>
    </source>
</evidence>
<keyword evidence="7" id="KW-0067">ATP-binding</keyword>
<dbReference type="Gene3D" id="3.30.200.20">
    <property type="entry name" value="Phosphorylase Kinase, domain 1"/>
    <property type="match status" value="1"/>
</dbReference>
<dbReference type="GO" id="GO:0005524">
    <property type="term" value="F:ATP binding"/>
    <property type="evidence" value="ECO:0007669"/>
    <property type="project" value="UniProtKB-KW"/>
</dbReference>